<accession>A0A8S1IKS6</accession>
<sequence length="368" mass="40378">MTPKAPASKEAAPPLAPKAPRLPSALNRLWAIPCRRRETRLAAIAAPPDADLAAAAPIAPKLEIDARGAERVAWRESGWNYWDWDGKRVHYISAGDKGSPVVLIHGFGASAYHYRYNIPELAKRHRVFAVDLLGFGLSEKVVTDYSGARLWTDEIAAFLREFVGEPAVLVGNSLGGYVAFAAAARHPELVRGVVGINAAGFFEDAENSKVENNKVGGWIGEVRDYLADAFRKGALTFAFYRAKRPGRIRQVLETVYLSKANLDEDLVRSIALPAEDPAAAEVFARVVNTTAFQERVSLDSLFAQMDTPMLLLWGDKDPWMTPAKADKMLQLYPRGIKIGVDAGHCPHDEAPEAVNEALIGWLNKVDRL</sequence>
<comment type="caution">
    <text evidence="3">The sequence shown here is derived from an EMBL/GenBank/DDBJ whole genome shotgun (WGS) entry which is preliminary data.</text>
</comment>
<keyword evidence="5" id="KW-1185">Reference proteome</keyword>
<dbReference type="EMBL" id="CAJHUC010000935">
    <property type="protein sequence ID" value="CAD7698996.1"/>
    <property type="molecule type" value="Genomic_DNA"/>
</dbReference>
<evidence type="ECO:0000313" key="5">
    <source>
        <dbReference type="Proteomes" id="UP000708148"/>
    </source>
</evidence>
<evidence type="ECO:0000313" key="3">
    <source>
        <dbReference type="EMBL" id="CAD7694801.1"/>
    </source>
</evidence>
<protein>
    <recommendedName>
        <fullName evidence="2">AB hydrolase-1 domain-containing protein</fullName>
    </recommendedName>
</protein>
<dbReference type="InterPro" id="IPR029058">
    <property type="entry name" value="AB_hydrolase_fold"/>
</dbReference>
<dbReference type="PRINTS" id="PR00111">
    <property type="entry name" value="ABHYDROLASE"/>
</dbReference>
<dbReference type="GO" id="GO:0009507">
    <property type="term" value="C:chloroplast"/>
    <property type="evidence" value="ECO:0007669"/>
    <property type="project" value="TreeGrafter"/>
</dbReference>
<dbReference type="Pfam" id="PF12697">
    <property type="entry name" value="Abhydrolase_6"/>
    <property type="match status" value="1"/>
</dbReference>
<dbReference type="Proteomes" id="UP000708148">
    <property type="component" value="Unassembled WGS sequence"/>
</dbReference>
<dbReference type="PANTHER" id="PTHR46438:SF2">
    <property type="entry name" value="ALPHA_BETA-HYDROLASES SUPERFAMILY PROTEIN"/>
    <property type="match status" value="1"/>
</dbReference>
<organism evidence="3 5">
    <name type="scientific">Ostreobium quekettii</name>
    <dbReference type="NCBI Taxonomy" id="121088"/>
    <lineage>
        <taxon>Eukaryota</taxon>
        <taxon>Viridiplantae</taxon>
        <taxon>Chlorophyta</taxon>
        <taxon>core chlorophytes</taxon>
        <taxon>Ulvophyceae</taxon>
        <taxon>TCBD clade</taxon>
        <taxon>Bryopsidales</taxon>
        <taxon>Ostreobineae</taxon>
        <taxon>Ostreobiaceae</taxon>
        <taxon>Ostreobium</taxon>
    </lineage>
</organism>
<gene>
    <name evidence="3" type="ORF">OSTQU699_LOCUS164</name>
    <name evidence="4" type="ORF">OSTQU699_LOCUS4355</name>
</gene>
<proteinExistence type="predicted"/>
<dbReference type="PANTHER" id="PTHR46438">
    <property type="entry name" value="ALPHA/BETA-HYDROLASES SUPERFAMILY PROTEIN"/>
    <property type="match status" value="1"/>
</dbReference>
<feature type="domain" description="AB hydrolase-1" evidence="2">
    <location>
        <begin position="101"/>
        <end position="357"/>
    </location>
</feature>
<dbReference type="EMBL" id="CAJHUC010000267">
    <property type="protein sequence ID" value="CAD7694801.1"/>
    <property type="molecule type" value="Genomic_DNA"/>
</dbReference>
<dbReference type="Gene3D" id="3.40.50.1820">
    <property type="entry name" value="alpha/beta hydrolase"/>
    <property type="match status" value="1"/>
</dbReference>
<evidence type="ECO:0000259" key="2">
    <source>
        <dbReference type="Pfam" id="PF12697"/>
    </source>
</evidence>
<dbReference type="OrthoDB" id="408373at2759"/>
<reference evidence="3" key="1">
    <citation type="submission" date="2020-12" db="EMBL/GenBank/DDBJ databases">
        <authorList>
            <person name="Iha C."/>
        </authorList>
    </citation>
    <scope>NUCLEOTIDE SEQUENCE</scope>
</reference>
<dbReference type="SUPFAM" id="SSF53474">
    <property type="entry name" value="alpha/beta-Hydrolases"/>
    <property type="match status" value="1"/>
</dbReference>
<evidence type="ECO:0000313" key="4">
    <source>
        <dbReference type="EMBL" id="CAD7698996.1"/>
    </source>
</evidence>
<dbReference type="AlphaFoldDB" id="A0A8S1IKS6"/>
<evidence type="ECO:0000256" key="1">
    <source>
        <dbReference type="SAM" id="MobiDB-lite"/>
    </source>
</evidence>
<name>A0A8S1IKS6_9CHLO</name>
<dbReference type="InterPro" id="IPR000073">
    <property type="entry name" value="AB_hydrolase_1"/>
</dbReference>
<feature type="region of interest" description="Disordered" evidence="1">
    <location>
        <begin position="1"/>
        <end position="20"/>
    </location>
</feature>